<evidence type="ECO:0000313" key="2">
    <source>
        <dbReference type="EMBL" id="CAB4198187.1"/>
    </source>
</evidence>
<protein>
    <submittedName>
        <fullName evidence="2">DNA helicase Pif1-like</fullName>
    </submittedName>
</protein>
<sequence>MDHLKFLLDTEGNIFLTGKAGTGKSTLINQFCEKFGKTNKIVKLAPTGIAAYNIGGQTIHSFFKFKITTTIDSVYFEEELAKICKSVKVIIIDEVSMLRPDLLDCIDQSLRLHTGKSKSPFGDIKMIFVGDLYQLEPVVKSGELLDYETKYFFSAKVFKYSKLKIKELDKIHRQNDPVFIDFLNKVRLGNLSYLELNQLNHLLSTSLDRELITLTTTNYKSLIINNENLLKNKHPEEFSSAVIDGEFNSNNILAEEELVLKYDCKVMILANGTCFDDPNKAYFNGSIGLFRGFDVRWKKEYDEEEGKKVDVAIPVAIVNLEGRIIVVKEFTWSNFQYVEVKNINPKTNKITITIELQQVGSFTQIPLKLGYAFSIHKSQGLTFDGINIDLGQQTFSNGQLYVALSRCRTLEGINMFRKIYPSDIKQNKIIDNYLKENQNAA</sequence>
<proteinExistence type="predicted"/>
<dbReference type="CDD" id="cd18809">
    <property type="entry name" value="SF1_C_RecD"/>
    <property type="match status" value="1"/>
</dbReference>
<dbReference type="InterPro" id="IPR027417">
    <property type="entry name" value="P-loop_NTPase"/>
</dbReference>
<keyword evidence="2" id="KW-0067">ATP-binding</keyword>
<keyword evidence="2" id="KW-0347">Helicase</keyword>
<dbReference type="InterPro" id="IPR051055">
    <property type="entry name" value="PIF1_helicase"/>
</dbReference>
<keyword evidence="2" id="KW-0547">Nucleotide-binding</keyword>
<feature type="domain" description="AAA+ ATPase" evidence="1">
    <location>
        <begin position="10"/>
        <end position="230"/>
    </location>
</feature>
<dbReference type="InterPro" id="IPR010285">
    <property type="entry name" value="DNA_helicase_pif1-like_DEAD"/>
</dbReference>
<dbReference type="InterPro" id="IPR003593">
    <property type="entry name" value="AAA+_ATPase"/>
</dbReference>
<dbReference type="SMART" id="SM00382">
    <property type="entry name" value="AAA"/>
    <property type="match status" value="1"/>
</dbReference>
<accession>A0A6J5RV62</accession>
<organism evidence="2">
    <name type="scientific">uncultured Caudovirales phage</name>
    <dbReference type="NCBI Taxonomy" id="2100421"/>
    <lineage>
        <taxon>Viruses</taxon>
        <taxon>Duplodnaviria</taxon>
        <taxon>Heunggongvirae</taxon>
        <taxon>Uroviricota</taxon>
        <taxon>Caudoviricetes</taxon>
        <taxon>Peduoviridae</taxon>
        <taxon>Maltschvirus</taxon>
        <taxon>Maltschvirus maltsch</taxon>
    </lineage>
</organism>
<dbReference type="EMBL" id="LR797257">
    <property type="protein sequence ID" value="CAB4198187.1"/>
    <property type="molecule type" value="Genomic_DNA"/>
</dbReference>
<dbReference type="SUPFAM" id="SSF52540">
    <property type="entry name" value="P-loop containing nucleoside triphosphate hydrolases"/>
    <property type="match status" value="2"/>
</dbReference>
<dbReference type="PANTHER" id="PTHR47642">
    <property type="entry name" value="ATP-DEPENDENT DNA HELICASE"/>
    <property type="match status" value="1"/>
</dbReference>
<dbReference type="GO" id="GO:0006281">
    <property type="term" value="P:DNA repair"/>
    <property type="evidence" value="ECO:0007669"/>
    <property type="project" value="InterPro"/>
</dbReference>
<dbReference type="PANTHER" id="PTHR47642:SF6">
    <property type="entry name" value="ATP-DEPENDENT DNA HELICASE"/>
    <property type="match status" value="1"/>
</dbReference>
<dbReference type="Gene3D" id="3.40.50.300">
    <property type="entry name" value="P-loop containing nucleotide triphosphate hydrolases"/>
    <property type="match status" value="2"/>
</dbReference>
<gene>
    <name evidence="2" type="ORF">UFOVP1311_58</name>
</gene>
<dbReference type="Pfam" id="PF05970">
    <property type="entry name" value="PIF1"/>
    <property type="match status" value="1"/>
</dbReference>
<reference evidence="2" key="1">
    <citation type="submission" date="2020-05" db="EMBL/GenBank/DDBJ databases">
        <authorList>
            <person name="Chiriac C."/>
            <person name="Salcher M."/>
            <person name="Ghai R."/>
            <person name="Kavagutti S V."/>
        </authorList>
    </citation>
    <scope>NUCLEOTIDE SEQUENCE</scope>
</reference>
<name>A0A6J5RV62_9CAUD</name>
<dbReference type="GO" id="GO:0003678">
    <property type="term" value="F:DNA helicase activity"/>
    <property type="evidence" value="ECO:0007669"/>
    <property type="project" value="InterPro"/>
</dbReference>
<keyword evidence="2" id="KW-0378">Hydrolase</keyword>
<evidence type="ECO:0000259" key="1">
    <source>
        <dbReference type="SMART" id="SM00382"/>
    </source>
</evidence>
<dbReference type="GO" id="GO:0000723">
    <property type="term" value="P:telomere maintenance"/>
    <property type="evidence" value="ECO:0007669"/>
    <property type="project" value="InterPro"/>
</dbReference>